<keyword evidence="8" id="KW-1185">Reference proteome</keyword>
<organism evidence="7 8">
    <name type="scientific">Maccoyibacter intestinihominis</name>
    <dbReference type="NCBI Taxonomy" id="3133499"/>
    <lineage>
        <taxon>Bacteria</taxon>
        <taxon>Bacillati</taxon>
        <taxon>Bacillota</taxon>
        <taxon>Clostridia</taxon>
        <taxon>Lachnospirales</taxon>
        <taxon>Lachnospiraceae</taxon>
        <taxon>Maccoyibacter</taxon>
    </lineage>
</organism>
<feature type="transmembrane region" description="Helical" evidence="6">
    <location>
        <begin position="12"/>
        <end position="30"/>
    </location>
</feature>
<dbReference type="Pfam" id="PF01943">
    <property type="entry name" value="Polysacc_synt"/>
    <property type="match status" value="1"/>
</dbReference>
<evidence type="ECO:0000313" key="8">
    <source>
        <dbReference type="Proteomes" id="UP001454489"/>
    </source>
</evidence>
<keyword evidence="5 6" id="KW-0472">Membrane</keyword>
<feature type="transmembrane region" description="Helical" evidence="6">
    <location>
        <begin position="113"/>
        <end position="135"/>
    </location>
</feature>
<feature type="transmembrane region" description="Helical" evidence="6">
    <location>
        <begin position="42"/>
        <end position="63"/>
    </location>
</feature>
<evidence type="ECO:0000256" key="3">
    <source>
        <dbReference type="ARBA" id="ARBA00022692"/>
    </source>
</evidence>
<reference evidence="7 8" key="1">
    <citation type="submission" date="2024-03" db="EMBL/GenBank/DDBJ databases">
        <title>Human intestinal bacterial collection.</title>
        <authorList>
            <person name="Pauvert C."/>
            <person name="Hitch T.C.A."/>
            <person name="Clavel T."/>
        </authorList>
    </citation>
    <scope>NUCLEOTIDE SEQUENCE [LARGE SCALE GENOMIC DNA]</scope>
    <source>
        <strain evidence="7 8">CLA-AA-H185</strain>
    </source>
</reference>
<evidence type="ECO:0000256" key="4">
    <source>
        <dbReference type="ARBA" id="ARBA00022989"/>
    </source>
</evidence>
<feature type="transmembrane region" description="Helical" evidence="6">
    <location>
        <begin position="438"/>
        <end position="462"/>
    </location>
</feature>
<name>A0ABV1HGA2_9FIRM</name>
<dbReference type="RefSeq" id="WP_353531198.1">
    <property type="nucleotide sequence ID" value="NZ_JBBMEX010000011.1"/>
</dbReference>
<evidence type="ECO:0000256" key="2">
    <source>
        <dbReference type="ARBA" id="ARBA00022475"/>
    </source>
</evidence>
<sequence length="476" mass="53568">MSSIKKNFSYNLVYQILNLVILLVTSPYIARVLGPDKSGIYSYTYSVANFFLLAAMLGVNNYGNRSIALIRDDKEKLSKTFSSIYVLQLLTSAISVTAYVIYLVWIIDANRTVALVQGVYLMSAAFDINWFFFGLEKFKLTVTRNMVIRILSLVGIFVFVKDQSDLILYTFVMAGSQLLSTLALWPYVRKLTKFRRPTWAEVAHHIKPNLVLFIPVLAISIYNVMDKIMLGIMSTDAQVGYYEYSERILQIPMAIINALGMVMLPRMSNLVQKGEKELSRKYIANSMYFTIWISMATTFGLAAIAPVFTVVFYGKQYTACIALITALTVMIPCKAWANVVRTQYLLPNSQDMIYVVSVIAGAVVNVILNAILIIRYDAMGAVIATIFAEYTVMLIQTFKTRKELEFGNYLKKGWIYVVFGIIMYIAVSFIGNGRKASVLLLLIELAAGGVVYCGLSVVYLLVTGQMKKYLKKKIKT</sequence>
<gene>
    <name evidence="7" type="ORF">WMO43_10940</name>
</gene>
<feature type="transmembrane region" description="Helical" evidence="6">
    <location>
        <begin position="319"/>
        <end position="340"/>
    </location>
</feature>
<dbReference type="InterPro" id="IPR002797">
    <property type="entry name" value="Polysacc_synth"/>
</dbReference>
<dbReference type="InterPro" id="IPR050833">
    <property type="entry name" value="Poly_Biosynth_Transport"/>
</dbReference>
<dbReference type="Proteomes" id="UP001454489">
    <property type="component" value="Unassembled WGS sequence"/>
</dbReference>
<feature type="transmembrane region" description="Helical" evidence="6">
    <location>
        <begin position="378"/>
        <end position="395"/>
    </location>
</feature>
<comment type="caution">
    <text evidence="7">The sequence shown here is derived from an EMBL/GenBank/DDBJ whole genome shotgun (WGS) entry which is preliminary data.</text>
</comment>
<dbReference type="PANTHER" id="PTHR30250">
    <property type="entry name" value="PST FAMILY PREDICTED COLANIC ACID TRANSPORTER"/>
    <property type="match status" value="1"/>
</dbReference>
<accession>A0ABV1HGA2</accession>
<feature type="transmembrane region" description="Helical" evidence="6">
    <location>
        <begin position="415"/>
        <end position="432"/>
    </location>
</feature>
<dbReference type="EMBL" id="JBBMEX010000011">
    <property type="protein sequence ID" value="MEQ2558377.1"/>
    <property type="molecule type" value="Genomic_DNA"/>
</dbReference>
<evidence type="ECO:0000256" key="5">
    <source>
        <dbReference type="ARBA" id="ARBA00023136"/>
    </source>
</evidence>
<comment type="subcellular location">
    <subcellularLocation>
        <location evidence="1">Cell membrane</location>
        <topology evidence="1">Multi-pass membrane protein</topology>
    </subcellularLocation>
</comment>
<feature type="transmembrane region" description="Helical" evidence="6">
    <location>
        <begin position="84"/>
        <end position="107"/>
    </location>
</feature>
<feature type="transmembrane region" description="Helical" evidence="6">
    <location>
        <begin position="209"/>
        <end position="225"/>
    </location>
</feature>
<feature type="transmembrane region" description="Helical" evidence="6">
    <location>
        <begin position="288"/>
        <end position="313"/>
    </location>
</feature>
<feature type="transmembrane region" description="Helical" evidence="6">
    <location>
        <begin position="352"/>
        <end position="372"/>
    </location>
</feature>
<keyword evidence="3 6" id="KW-0812">Transmembrane</keyword>
<proteinExistence type="predicted"/>
<evidence type="ECO:0000313" key="7">
    <source>
        <dbReference type="EMBL" id="MEQ2558377.1"/>
    </source>
</evidence>
<evidence type="ECO:0000256" key="1">
    <source>
        <dbReference type="ARBA" id="ARBA00004651"/>
    </source>
</evidence>
<protein>
    <submittedName>
        <fullName evidence="7">Flippase</fullName>
    </submittedName>
</protein>
<dbReference type="PANTHER" id="PTHR30250:SF11">
    <property type="entry name" value="O-ANTIGEN TRANSPORTER-RELATED"/>
    <property type="match status" value="1"/>
</dbReference>
<keyword evidence="2" id="KW-1003">Cell membrane</keyword>
<dbReference type="CDD" id="cd13128">
    <property type="entry name" value="MATE_Wzx_like"/>
    <property type="match status" value="1"/>
</dbReference>
<feature type="transmembrane region" description="Helical" evidence="6">
    <location>
        <begin position="248"/>
        <end position="267"/>
    </location>
</feature>
<feature type="transmembrane region" description="Helical" evidence="6">
    <location>
        <begin position="142"/>
        <end position="160"/>
    </location>
</feature>
<keyword evidence="4 6" id="KW-1133">Transmembrane helix</keyword>
<feature type="transmembrane region" description="Helical" evidence="6">
    <location>
        <begin position="166"/>
        <end position="188"/>
    </location>
</feature>
<evidence type="ECO:0000256" key="6">
    <source>
        <dbReference type="SAM" id="Phobius"/>
    </source>
</evidence>